<dbReference type="InterPro" id="IPR036704">
    <property type="entry name" value="RraA/RraA-like_sf"/>
</dbReference>
<dbReference type="RefSeq" id="WP_377004011.1">
    <property type="nucleotide sequence ID" value="NZ_JBHSGG010000020.1"/>
</dbReference>
<comment type="caution">
    <text evidence="10">The sequence shown here is derived from an EMBL/GenBank/DDBJ whole genome shotgun (WGS) entry which is preliminary data.</text>
</comment>
<comment type="catalytic activity">
    <reaction evidence="8 9">
        <text>oxaloacetate + H(+) = pyruvate + CO2</text>
        <dbReference type="Rhea" id="RHEA:15641"/>
        <dbReference type="ChEBI" id="CHEBI:15361"/>
        <dbReference type="ChEBI" id="CHEBI:15378"/>
        <dbReference type="ChEBI" id="CHEBI:16452"/>
        <dbReference type="ChEBI" id="CHEBI:16526"/>
        <dbReference type="EC" id="4.1.1.112"/>
    </reaction>
</comment>
<name>A0ABV9NHZ1_9GAMM</name>
<dbReference type="InterPro" id="IPR005493">
    <property type="entry name" value="RraA/RraA-like"/>
</dbReference>
<dbReference type="InterPro" id="IPR010203">
    <property type="entry name" value="RraA"/>
</dbReference>
<dbReference type="Gene3D" id="3.50.30.40">
    <property type="entry name" value="Ribonuclease E inhibitor RraA/RraA-like"/>
    <property type="match status" value="1"/>
</dbReference>
<keyword evidence="11" id="KW-1185">Reference proteome</keyword>
<dbReference type="EMBL" id="JBHSGG010000020">
    <property type="protein sequence ID" value="MFC4727992.1"/>
    <property type="molecule type" value="Genomic_DNA"/>
</dbReference>
<evidence type="ECO:0000256" key="5">
    <source>
        <dbReference type="ARBA" id="ARBA00022723"/>
    </source>
</evidence>
<dbReference type="Pfam" id="PF03737">
    <property type="entry name" value="RraA-like"/>
    <property type="match status" value="1"/>
</dbReference>
<keyword evidence="5 9" id="KW-0479">Metal-binding</keyword>
<comment type="cofactor">
    <cofactor evidence="2 9">
        <name>a divalent metal cation</name>
        <dbReference type="ChEBI" id="CHEBI:60240"/>
    </cofactor>
</comment>
<dbReference type="NCBIfam" id="TIGR01935">
    <property type="entry name" value="NOT-MenG"/>
    <property type="match status" value="1"/>
</dbReference>
<evidence type="ECO:0000313" key="11">
    <source>
        <dbReference type="Proteomes" id="UP001595892"/>
    </source>
</evidence>
<dbReference type="PANTHER" id="PTHR33254:SF4">
    <property type="entry name" value="4-HYDROXY-4-METHYL-2-OXOGLUTARATE ALDOLASE 3-RELATED"/>
    <property type="match status" value="1"/>
</dbReference>
<keyword evidence="6 9" id="KW-0456">Lyase</keyword>
<protein>
    <recommendedName>
        <fullName evidence="9">4-hydroxy-4-methyl-2-oxoglutarate aldolase</fullName>
        <shortName evidence="9">HMG aldolase</shortName>
        <ecNumber evidence="9">4.1.1.112</ecNumber>
        <ecNumber evidence="9">4.1.3.17</ecNumber>
    </recommendedName>
    <alternativeName>
        <fullName evidence="9">Oxaloacetate decarboxylase</fullName>
    </alternativeName>
</protein>
<dbReference type="EC" id="4.1.1.112" evidence="9"/>
<comment type="catalytic activity">
    <reaction evidence="1 9">
        <text>4-hydroxy-4-methyl-2-oxoglutarate = 2 pyruvate</text>
        <dbReference type="Rhea" id="RHEA:22748"/>
        <dbReference type="ChEBI" id="CHEBI:15361"/>
        <dbReference type="ChEBI" id="CHEBI:58276"/>
        <dbReference type="EC" id="4.1.3.17"/>
    </reaction>
</comment>
<evidence type="ECO:0000256" key="2">
    <source>
        <dbReference type="ARBA" id="ARBA00001968"/>
    </source>
</evidence>
<gene>
    <name evidence="10" type="primary">rraA</name>
    <name evidence="10" type="ORF">ACFO3Q_07415</name>
</gene>
<dbReference type="Proteomes" id="UP001595892">
    <property type="component" value="Unassembled WGS sequence"/>
</dbReference>
<dbReference type="SUPFAM" id="SSF89562">
    <property type="entry name" value="RraA-like"/>
    <property type="match status" value="1"/>
</dbReference>
<dbReference type="EC" id="4.1.3.17" evidence="9"/>
<evidence type="ECO:0000256" key="9">
    <source>
        <dbReference type="RuleBase" id="RU004338"/>
    </source>
</evidence>
<evidence type="ECO:0000256" key="1">
    <source>
        <dbReference type="ARBA" id="ARBA00001342"/>
    </source>
</evidence>
<organism evidence="10 11">
    <name type="scientific">Coralloluteibacterium thermophilum</name>
    <dbReference type="NCBI Taxonomy" id="2707049"/>
    <lineage>
        <taxon>Bacteria</taxon>
        <taxon>Pseudomonadati</taxon>
        <taxon>Pseudomonadota</taxon>
        <taxon>Gammaproteobacteria</taxon>
        <taxon>Lysobacterales</taxon>
        <taxon>Lysobacteraceae</taxon>
        <taxon>Coralloluteibacterium</taxon>
    </lineage>
</organism>
<dbReference type="CDD" id="cd16841">
    <property type="entry name" value="RraA_family"/>
    <property type="match status" value="1"/>
</dbReference>
<dbReference type="PANTHER" id="PTHR33254">
    <property type="entry name" value="4-HYDROXY-4-METHYL-2-OXOGLUTARATE ALDOLASE 3-RELATED"/>
    <property type="match status" value="1"/>
</dbReference>
<evidence type="ECO:0000256" key="6">
    <source>
        <dbReference type="ARBA" id="ARBA00023239"/>
    </source>
</evidence>
<accession>A0ABV9NHZ1</accession>
<evidence type="ECO:0000256" key="7">
    <source>
        <dbReference type="ARBA" id="ARBA00025046"/>
    </source>
</evidence>
<evidence type="ECO:0000313" key="10">
    <source>
        <dbReference type="EMBL" id="MFC4727992.1"/>
    </source>
</evidence>
<comment type="subunit">
    <text evidence="4 9">Homotrimer.</text>
</comment>
<evidence type="ECO:0000256" key="8">
    <source>
        <dbReference type="ARBA" id="ARBA00047973"/>
    </source>
</evidence>
<evidence type="ECO:0000256" key="4">
    <source>
        <dbReference type="ARBA" id="ARBA00011233"/>
    </source>
</evidence>
<dbReference type="NCBIfam" id="NF009134">
    <property type="entry name" value="PRK12487.1"/>
    <property type="match status" value="1"/>
</dbReference>
<reference evidence="11" key="1">
    <citation type="journal article" date="2019" name="Int. J. Syst. Evol. Microbiol.">
        <title>The Global Catalogue of Microorganisms (GCM) 10K type strain sequencing project: providing services to taxonomists for standard genome sequencing and annotation.</title>
        <authorList>
            <consortium name="The Broad Institute Genomics Platform"/>
            <consortium name="The Broad Institute Genome Sequencing Center for Infectious Disease"/>
            <person name="Wu L."/>
            <person name="Ma J."/>
        </authorList>
    </citation>
    <scope>NUCLEOTIDE SEQUENCE [LARGE SCALE GENOMIC DNA]</scope>
    <source>
        <strain evidence="11">CGMCC 1.13574</strain>
    </source>
</reference>
<sequence length="160" mass="17116">MPFSTPDLCDAHPDALRVMDAVFADFGGRRAFFGRVVTVACFEDNTRVRERVMAPGEGRVLVVDGGGSRRRALLGDRLARAAVDNGWAGLVIHGCVRDVEILATLDLGIRALGAHPMKTDRRGLGEIDVPVAFAGVRVLPGDWLYADGSGIVVADRPLPP</sequence>
<proteinExistence type="inferred from homology"/>
<comment type="similarity">
    <text evidence="3 9">Belongs to the class II aldolase/RraA-like family.</text>
</comment>
<dbReference type="NCBIfam" id="NF006875">
    <property type="entry name" value="PRK09372.1"/>
    <property type="match status" value="1"/>
</dbReference>
<comment type="function">
    <text evidence="7 9">Catalyzes the aldol cleavage of 4-hydroxy-4-methyl-2-oxoglutarate (HMG) into 2 molecules of pyruvate. Also contains a secondary oxaloacetate (OAA) decarboxylase activity due to the common pyruvate enolate transition state formed following C-C bond cleavage in the retro-aldol and decarboxylation reactions.</text>
</comment>
<evidence type="ECO:0000256" key="3">
    <source>
        <dbReference type="ARBA" id="ARBA00008621"/>
    </source>
</evidence>